<protein>
    <recommendedName>
        <fullName evidence="1">UBC core domain-containing protein</fullName>
    </recommendedName>
</protein>
<comment type="caution">
    <text evidence="2">The sequence shown here is derived from an EMBL/GenBank/DDBJ whole genome shotgun (WGS) entry which is preliminary data.</text>
</comment>
<organism evidence="2 3">
    <name type="scientific">Saponaria officinalis</name>
    <name type="common">Common soapwort</name>
    <name type="synonym">Lychnis saponaria</name>
    <dbReference type="NCBI Taxonomy" id="3572"/>
    <lineage>
        <taxon>Eukaryota</taxon>
        <taxon>Viridiplantae</taxon>
        <taxon>Streptophyta</taxon>
        <taxon>Embryophyta</taxon>
        <taxon>Tracheophyta</taxon>
        <taxon>Spermatophyta</taxon>
        <taxon>Magnoliopsida</taxon>
        <taxon>eudicotyledons</taxon>
        <taxon>Gunneridae</taxon>
        <taxon>Pentapetalae</taxon>
        <taxon>Caryophyllales</taxon>
        <taxon>Caryophyllaceae</taxon>
        <taxon>Caryophylleae</taxon>
        <taxon>Saponaria</taxon>
    </lineage>
</organism>
<dbReference type="AlphaFoldDB" id="A0AAW1HZX0"/>
<gene>
    <name evidence="2" type="ORF">RND81_10G096000</name>
</gene>
<evidence type="ECO:0000313" key="3">
    <source>
        <dbReference type="Proteomes" id="UP001443914"/>
    </source>
</evidence>
<dbReference type="InterPro" id="IPR000608">
    <property type="entry name" value="UBC"/>
</dbReference>
<dbReference type="SUPFAM" id="SSF54495">
    <property type="entry name" value="UBC-like"/>
    <property type="match status" value="1"/>
</dbReference>
<keyword evidence="3" id="KW-1185">Reference proteome</keyword>
<proteinExistence type="predicted"/>
<dbReference type="InterPro" id="IPR016135">
    <property type="entry name" value="UBQ-conjugating_enzyme/RWD"/>
</dbReference>
<name>A0AAW1HZX0_SAPOF</name>
<evidence type="ECO:0000259" key="1">
    <source>
        <dbReference type="PROSITE" id="PS50127"/>
    </source>
</evidence>
<dbReference type="EMBL" id="JBDFQZ010000010">
    <property type="protein sequence ID" value="KAK9682785.1"/>
    <property type="molecule type" value="Genomic_DNA"/>
</dbReference>
<sequence length="95" mass="10372">MVDFGRLPKELQECNKDMQVSDISVKPKSDSLSNLIDTIPGPVDSPYEGGSFLIDIVLTANGCYSVNSAYKSLVPMSTKGCSNGWKNDGNLWNRI</sequence>
<dbReference type="PROSITE" id="PS50127">
    <property type="entry name" value="UBC_2"/>
    <property type="match status" value="1"/>
</dbReference>
<dbReference type="Gene3D" id="3.10.110.10">
    <property type="entry name" value="Ubiquitin Conjugating Enzyme"/>
    <property type="match status" value="1"/>
</dbReference>
<evidence type="ECO:0000313" key="2">
    <source>
        <dbReference type="EMBL" id="KAK9682785.1"/>
    </source>
</evidence>
<feature type="domain" description="UBC core" evidence="1">
    <location>
        <begin position="2"/>
        <end position="95"/>
    </location>
</feature>
<reference evidence="2" key="1">
    <citation type="submission" date="2024-03" db="EMBL/GenBank/DDBJ databases">
        <title>WGS assembly of Saponaria officinalis var. Norfolk2.</title>
        <authorList>
            <person name="Jenkins J."/>
            <person name="Shu S."/>
            <person name="Grimwood J."/>
            <person name="Barry K."/>
            <person name="Goodstein D."/>
            <person name="Schmutz J."/>
            <person name="Leebens-Mack J."/>
            <person name="Osbourn A."/>
        </authorList>
    </citation>
    <scope>NUCLEOTIDE SEQUENCE [LARGE SCALE GENOMIC DNA]</scope>
    <source>
        <strain evidence="2">JIC</strain>
    </source>
</reference>
<dbReference type="Proteomes" id="UP001443914">
    <property type="component" value="Unassembled WGS sequence"/>
</dbReference>
<accession>A0AAW1HZX0</accession>